<feature type="compositionally biased region" description="Low complexity" evidence="1">
    <location>
        <begin position="51"/>
        <end position="62"/>
    </location>
</feature>
<dbReference type="EMBL" id="JAHIBW010000001">
    <property type="protein sequence ID" value="KAG7313404.1"/>
    <property type="molecule type" value="Genomic_DNA"/>
</dbReference>
<gene>
    <name evidence="2" type="ORF">JYU34_000522</name>
</gene>
<protein>
    <submittedName>
        <fullName evidence="2">Uncharacterized protein</fullName>
    </submittedName>
</protein>
<proteinExistence type="predicted"/>
<feature type="region of interest" description="Disordered" evidence="1">
    <location>
        <begin position="31"/>
        <end position="75"/>
    </location>
</feature>
<evidence type="ECO:0000313" key="2">
    <source>
        <dbReference type="EMBL" id="KAG7313404.1"/>
    </source>
</evidence>
<organism evidence="2 3">
    <name type="scientific">Plutella xylostella</name>
    <name type="common">Diamondback moth</name>
    <name type="synonym">Plutella maculipennis</name>
    <dbReference type="NCBI Taxonomy" id="51655"/>
    <lineage>
        <taxon>Eukaryota</taxon>
        <taxon>Metazoa</taxon>
        <taxon>Ecdysozoa</taxon>
        <taxon>Arthropoda</taxon>
        <taxon>Hexapoda</taxon>
        <taxon>Insecta</taxon>
        <taxon>Pterygota</taxon>
        <taxon>Neoptera</taxon>
        <taxon>Endopterygota</taxon>
        <taxon>Lepidoptera</taxon>
        <taxon>Glossata</taxon>
        <taxon>Ditrysia</taxon>
        <taxon>Yponomeutoidea</taxon>
        <taxon>Plutellidae</taxon>
        <taxon>Plutella</taxon>
    </lineage>
</organism>
<evidence type="ECO:0000256" key="1">
    <source>
        <dbReference type="SAM" id="MobiDB-lite"/>
    </source>
</evidence>
<reference evidence="2 3" key="1">
    <citation type="submission" date="2021-06" db="EMBL/GenBank/DDBJ databases">
        <title>A haploid diamondback moth (Plutella xylostella L.) genome assembly resolves 31 chromosomes and identifies a diamide resistance mutation.</title>
        <authorList>
            <person name="Ward C.M."/>
            <person name="Perry K.D."/>
            <person name="Baker G."/>
            <person name="Powis K."/>
            <person name="Heckel D.G."/>
            <person name="Baxter S.W."/>
        </authorList>
    </citation>
    <scope>NUCLEOTIDE SEQUENCE [LARGE SCALE GENOMIC DNA]</scope>
    <source>
        <strain evidence="2 3">LV</strain>
        <tissue evidence="2">Single pupa</tissue>
    </source>
</reference>
<accession>A0ABQ7R7X2</accession>
<keyword evidence="3" id="KW-1185">Reference proteome</keyword>
<dbReference type="Proteomes" id="UP000823941">
    <property type="component" value="Chromosome 1"/>
</dbReference>
<feature type="compositionally biased region" description="Pro residues" evidence="1">
    <location>
        <begin position="63"/>
        <end position="73"/>
    </location>
</feature>
<evidence type="ECO:0000313" key="3">
    <source>
        <dbReference type="Proteomes" id="UP000823941"/>
    </source>
</evidence>
<comment type="caution">
    <text evidence="2">The sequence shown here is derived from an EMBL/GenBank/DDBJ whole genome shotgun (WGS) entry which is preliminary data.</text>
</comment>
<name>A0ABQ7R7X2_PLUXY</name>
<feature type="region of interest" description="Disordered" evidence="1">
    <location>
        <begin position="123"/>
        <end position="146"/>
    </location>
</feature>
<sequence>MPQPIELPISEVVNGVSSTFSLSRIGTLEESGMQSGAEGRGAGCGVRAEGGRAAPPLGGAPPRTAPSPAPSPAASPDAVPRYYSGFLSVNARLTRPIYRFVYFFPAQTSGRQIAWRCFRGPTTVSGRRSDDRRRRGQRRRNHKMDFGDHTTCNTNILIKPSEVITIAVHHFLRC</sequence>